<reference evidence="4 5" key="1">
    <citation type="submission" date="2020-08" db="EMBL/GenBank/DDBJ databases">
        <title>Genemic of Streptomyces polyaspartic.</title>
        <authorList>
            <person name="Liu W."/>
        </authorList>
    </citation>
    <scope>NUCLEOTIDE SEQUENCE [LARGE SCALE GENOMIC DNA]</scope>
    <source>
        <strain evidence="4 5">TRM66268-LWL</strain>
    </source>
</reference>
<feature type="compositionally biased region" description="Low complexity" evidence="1">
    <location>
        <begin position="390"/>
        <end position="402"/>
    </location>
</feature>
<dbReference type="EMBL" id="JACTVJ010000005">
    <property type="protein sequence ID" value="MBC9712736.1"/>
    <property type="molecule type" value="Genomic_DNA"/>
</dbReference>
<feature type="region of interest" description="Disordered" evidence="1">
    <location>
        <begin position="372"/>
        <end position="451"/>
    </location>
</feature>
<evidence type="ECO:0000259" key="3">
    <source>
        <dbReference type="Pfam" id="PF13229"/>
    </source>
</evidence>
<sequence>MTPTSLPCLPERSGRRTVTAVLLAALCCAATACGTATEGEGKARPDSAGPVTIEVPQDAPTIQQAVDAARPGDLVLVSPGVYRESVTVATPRVVLRGTDRSRVVVDGEFRRSNGITVTGAASAVENLTVRNNLANGLLFTGVTDEARQGAGAGGSAYDPLDPEEFPPLRGFRASYITAYNNALYGIYAFDARDGIIEHSYASGHADSGIYVGQCDPCHTLVRHNTAEHNAVGIEVTNASQRLFLLGNRAARNRVGMTLNSNDLEALGPQHAAVVAGNALADNNDDRSPEQADGGFGIGLGVGGGEGNRFERNLITGNRSAGMLLRDVQGYPVRRNTVRGNMITGNGAALVLAAPHTAGNCFRDNHAPGSRPAWLTEPASCGTPDRPLPRPGAAAPVVAPPGVSFREVAPPPAQPGMPGAASARPRAAVGLPGRVDPAAFGLPSSASAVPAQ</sequence>
<keyword evidence="2" id="KW-0732">Signal</keyword>
<accession>A0ABR7SE36</accession>
<feature type="chain" id="PRO_5046383373" evidence="2">
    <location>
        <begin position="33"/>
        <end position="451"/>
    </location>
</feature>
<dbReference type="SMART" id="SM00710">
    <property type="entry name" value="PbH1"/>
    <property type="match status" value="7"/>
</dbReference>
<name>A0ABR7SE36_9ACTN</name>
<dbReference type="InterPro" id="IPR011050">
    <property type="entry name" value="Pectin_lyase_fold/virulence"/>
</dbReference>
<dbReference type="InterPro" id="IPR039448">
    <property type="entry name" value="Beta_helix"/>
</dbReference>
<gene>
    <name evidence="4" type="ORF">H9Y04_09140</name>
</gene>
<comment type="caution">
    <text evidence="4">The sequence shown here is derived from an EMBL/GenBank/DDBJ whole genome shotgun (WGS) entry which is preliminary data.</text>
</comment>
<evidence type="ECO:0000256" key="1">
    <source>
        <dbReference type="SAM" id="MobiDB-lite"/>
    </source>
</evidence>
<organism evidence="4 5">
    <name type="scientific">Streptomyces polyasparticus</name>
    <dbReference type="NCBI Taxonomy" id="2767826"/>
    <lineage>
        <taxon>Bacteria</taxon>
        <taxon>Bacillati</taxon>
        <taxon>Actinomycetota</taxon>
        <taxon>Actinomycetes</taxon>
        <taxon>Kitasatosporales</taxon>
        <taxon>Streptomycetaceae</taxon>
        <taxon>Streptomyces</taxon>
    </lineage>
</organism>
<feature type="domain" description="Right handed beta helix" evidence="3">
    <location>
        <begin position="174"/>
        <end position="337"/>
    </location>
</feature>
<feature type="signal peptide" evidence="2">
    <location>
        <begin position="1"/>
        <end position="32"/>
    </location>
</feature>
<dbReference type="Pfam" id="PF13229">
    <property type="entry name" value="Beta_helix"/>
    <property type="match status" value="1"/>
</dbReference>
<evidence type="ECO:0000256" key="2">
    <source>
        <dbReference type="SAM" id="SignalP"/>
    </source>
</evidence>
<keyword evidence="5" id="KW-1185">Reference proteome</keyword>
<evidence type="ECO:0000313" key="5">
    <source>
        <dbReference type="Proteomes" id="UP000642284"/>
    </source>
</evidence>
<dbReference type="Proteomes" id="UP000642284">
    <property type="component" value="Unassembled WGS sequence"/>
</dbReference>
<protein>
    <submittedName>
        <fullName evidence="4">Right-handed parallel beta-helix repeat-containing protein</fullName>
    </submittedName>
</protein>
<proteinExistence type="predicted"/>
<dbReference type="SUPFAM" id="SSF51126">
    <property type="entry name" value="Pectin lyase-like"/>
    <property type="match status" value="1"/>
</dbReference>
<evidence type="ECO:0000313" key="4">
    <source>
        <dbReference type="EMBL" id="MBC9712736.1"/>
    </source>
</evidence>
<dbReference type="InterPro" id="IPR012334">
    <property type="entry name" value="Pectin_lyas_fold"/>
</dbReference>
<dbReference type="Gene3D" id="2.160.20.10">
    <property type="entry name" value="Single-stranded right-handed beta-helix, Pectin lyase-like"/>
    <property type="match status" value="1"/>
</dbReference>
<dbReference type="InterPro" id="IPR006626">
    <property type="entry name" value="PbH1"/>
</dbReference>